<dbReference type="Pfam" id="PF00593">
    <property type="entry name" value="TonB_dep_Rec_b-barrel"/>
    <property type="match status" value="1"/>
</dbReference>
<evidence type="ECO:0000256" key="6">
    <source>
        <dbReference type="ARBA" id="ARBA00023004"/>
    </source>
</evidence>
<dbReference type="GO" id="GO:0009279">
    <property type="term" value="C:cell outer membrane"/>
    <property type="evidence" value="ECO:0007669"/>
    <property type="project" value="UniProtKB-SubCell"/>
</dbReference>
<keyword evidence="5 10" id="KW-0812">Transmembrane</keyword>
<gene>
    <name evidence="13" type="ORF">BA92_03030</name>
    <name evidence="14" type="ORF">IE90_00195</name>
</gene>
<evidence type="ECO:0000313" key="13">
    <source>
        <dbReference type="EMBL" id="KIO46058.1"/>
    </source>
</evidence>
<protein>
    <recommendedName>
        <fullName evidence="12">Secretin/TonB short N-terminal domain-containing protein</fullName>
    </recommendedName>
</protein>
<dbReference type="SUPFAM" id="SSF56935">
    <property type="entry name" value="Porins"/>
    <property type="match status" value="1"/>
</dbReference>
<evidence type="ECO:0000256" key="8">
    <source>
        <dbReference type="ARBA" id="ARBA00023136"/>
    </source>
</evidence>
<dbReference type="GO" id="GO:0006826">
    <property type="term" value="P:iron ion transport"/>
    <property type="evidence" value="ECO:0007669"/>
    <property type="project" value="UniProtKB-KW"/>
</dbReference>
<accession>A0A0C3MHK2</accession>
<evidence type="ECO:0000256" key="1">
    <source>
        <dbReference type="ARBA" id="ARBA00004571"/>
    </source>
</evidence>
<dbReference type="InterPro" id="IPR023997">
    <property type="entry name" value="TonB-dep_OMP_SusC/RagA_CS"/>
</dbReference>
<keyword evidence="7 11" id="KW-0798">TonB box</keyword>
<feature type="domain" description="Secretin/TonB short N-terminal" evidence="12">
    <location>
        <begin position="41"/>
        <end position="92"/>
    </location>
</feature>
<evidence type="ECO:0000256" key="5">
    <source>
        <dbReference type="ARBA" id="ARBA00022692"/>
    </source>
</evidence>
<evidence type="ECO:0000256" key="9">
    <source>
        <dbReference type="ARBA" id="ARBA00023237"/>
    </source>
</evidence>
<name>A0A0C3MHK2_9PORP</name>
<dbReference type="NCBIfam" id="TIGR04056">
    <property type="entry name" value="OMP_RagA_SusC"/>
    <property type="match status" value="1"/>
</dbReference>
<dbReference type="Proteomes" id="UP000031980">
    <property type="component" value="Unassembled WGS sequence"/>
</dbReference>
<keyword evidence="8 10" id="KW-0472">Membrane</keyword>
<dbReference type="InterPro" id="IPR008969">
    <property type="entry name" value="CarboxyPept-like_regulatory"/>
</dbReference>
<evidence type="ECO:0000256" key="3">
    <source>
        <dbReference type="ARBA" id="ARBA00022452"/>
    </source>
</evidence>
<proteinExistence type="inferred from homology"/>
<dbReference type="Gene3D" id="2.170.130.10">
    <property type="entry name" value="TonB-dependent receptor, plug domain"/>
    <property type="match status" value="1"/>
</dbReference>
<dbReference type="Gene3D" id="2.60.40.1120">
    <property type="entry name" value="Carboxypeptidase-like, regulatory domain"/>
    <property type="match status" value="1"/>
</dbReference>
<dbReference type="Pfam" id="PF07660">
    <property type="entry name" value="STN"/>
    <property type="match status" value="1"/>
</dbReference>
<keyword evidence="2 10" id="KW-0813">Transport</keyword>
<dbReference type="SMART" id="SM00965">
    <property type="entry name" value="STN"/>
    <property type="match status" value="1"/>
</dbReference>
<comment type="subcellular location">
    <subcellularLocation>
        <location evidence="1 10">Cell outer membrane</location>
        <topology evidence="1 10">Multi-pass membrane protein</topology>
    </subcellularLocation>
</comment>
<organism evidence="13 16">
    <name type="scientific">Sanguibacteroides justesenii</name>
    <dbReference type="NCBI Taxonomy" id="1547597"/>
    <lineage>
        <taxon>Bacteria</taxon>
        <taxon>Pseudomonadati</taxon>
        <taxon>Bacteroidota</taxon>
        <taxon>Bacteroidia</taxon>
        <taxon>Bacteroidales</taxon>
        <taxon>Porphyromonadaceae</taxon>
        <taxon>Sanguibacteroides</taxon>
    </lineage>
</organism>
<dbReference type="InterPro" id="IPR011662">
    <property type="entry name" value="Secretin/TonB_short_N"/>
</dbReference>
<dbReference type="InterPro" id="IPR012910">
    <property type="entry name" value="Plug_dom"/>
</dbReference>
<dbReference type="InterPro" id="IPR039426">
    <property type="entry name" value="TonB-dep_rcpt-like"/>
</dbReference>
<evidence type="ECO:0000256" key="11">
    <source>
        <dbReference type="RuleBase" id="RU003357"/>
    </source>
</evidence>
<dbReference type="EMBL" id="JPIU01000036">
    <property type="protein sequence ID" value="KIO46058.1"/>
    <property type="molecule type" value="Genomic_DNA"/>
</dbReference>
<dbReference type="AlphaFoldDB" id="A0A0C3MHK2"/>
<dbReference type="EMBL" id="JPIT01000006">
    <property type="protein sequence ID" value="KIO47428.1"/>
    <property type="molecule type" value="Genomic_DNA"/>
</dbReference>
<dbReference type="InterPro" id="IPR037066">
    <property type="entry name" value="Plug_dom_sf"/>
</dbReference>
<dbReference type="Pfam" id="PF13715">
    <property type="entry name" value="CarbopepD_reg_2"/>
    <property type="match status" value="1"/>
</dbReference>
<evidence type="ECO:0000313" key="15">
    <source>
        <dbReference type="Proteomes" id="UP000031937"/>
    </source>
</evidence>
<keyword evidence="16" id="KW-1185">Reference proteome</keyword>
<evidence type="ECO:0000313" key="16">
    <source>
        <dbReference type="Proteomes" id="UP000031980"/>
    </source>
</evidence>
<dbReference type="SUPFAM" id="SSF49464">
    <property type="entry name" value="Carboxypeptidase regulatory domain-like"/>
    <property type="match status" value="1"/>
</dbReference>
<dbReference type="NCBIfam" id="TIGR04057">
    <property type="entry name" value="SusC_RagA_signa"/>
    <property type="match status" value="1"/>
</dbReference>
<keyword evidence="4" id="KW-0406">Ion transport</keyword>
<dbReference type="Pfam" id="PF07715">
    <property type="entry name" value="Plug"/>
    <property type="match status" value="1"/>
</dbReference>
<keyword evidence="4" id="KW-0410">Iron transport</keyword>
<dbReference type="InterPro" id="IPR023996">
    <property type="entry name" value="TonB-dep_OMP_SusC/RagA"/>
</dbReference>
<evidence type="ECO:0000256" key="4">
    <source>
        <dbReference type="ARBA" id="ARBA00022496"/>
    </source>
</evidence>
<dbReference type="Gene3D" id="2.40.170.20">
    <property type="entry name" value="TonB-dependent receptor, beta-barrel domain"/>
    <property type="match status" value="1"/>
</dbReference>
<evidence type="ECO:0000259" key="12">
    <source>
        <dbReference type="SMART" id="SM00965"/>
    </source>
</evidence>
<sequence length="1107" mass="124344">MLLSVILLPGVVAAQQQKVTIHLTKVGVQDVFKEINKQTRLNFVYNAEQLKEIGSVTLNLKNVTVDSVLTRLFEKTSFTYKFEMQSIIIKKKTVSPAVEKMILTGEVTDSKGGPLPGVTIVLKGTTLGITTDAKGKFTFALKKSKNPVLVFSFIGMKKVEHAVVPGEPILVKMEDDVEEMEEVVVTGYGNINTKSFTGNARTIRGDDLLKVSRTNIIKALQIFDPSFKITEDNLAGSDPNKLPEVTIRGRSSLGKMELDELGANPFAKSSLEANPNTPTFVIDGFEVDIRKIYDLDPNRIESVTLLKDAAATAMYGSRAANGVVVITTRTPKEGGLQVSYNVTGSVEFPDLSGYNLMNAREKLEAEKRSGVFDYDPNSNSPMYDGQELYMKRWNAVYVEGVDTDWMALPLRTAFRHDHSLQIESGSKAIRYSLIVDYSQNDGVMKGSERNTWGGEFNIHLKYGKLFLRNSVSYHYTSTADSPYGAFRDYSHQLPYVKYKDANGNLLKELTTFASGGDSPNPMYEARLESFAKTTQHELMDNLQLRCNVTNYLMIQGSLGVTRRWNDDSRFIDPLSKYSSRKISVDNLVAGDLYTDVGGSSRVNVRLGISLNKTIEKHDINIAINGELTENKSHSVYTHYVGFPSGHLSSVNYASEVNGKPSKRETTSRSAGINGILNYSWNDIYLMDFSFRYEGSSVFGTEKKGSPYWACGLGINIHKYSFLENTEWLDRLRLRGSYGMIGNINFPAYAARNYFVNMFDDWYVTGFGTKITYLGNHSLKPEKTSTVDVGVDASFLRGKINLKLSYYNKTTVDMVNDVTIPSTSGFSVYKDNLGKVRNEGVEFDIYASVYQGRDFSLALNGNIARNKNRMLEIGKSLEDYNRKVEAYYDNSDKALGEQSDERKIWTKFYEGGSLTAKYGMRSLGIDPATGQEVFLDKKGAVVFENDPKEYVVIGDTEPLGSGSLGLHATYRNFTLTANFSYEFGSERYNETLVYYVENANIETENVDKRVLSQRWQNPGDKAPLKDIKERYKQTRPTSRFMQDYNMFSLSSMSLQYELGKSSSEKLGLERVRLEIGCGELFQLCSVKRERGLDYPFARSFNFNLMINF</sequence>
<reference evidence="13 16" key="1">
    <citation type="submission" date="2014-07" db="EMBL/GenBank/DDBJ databases">
        <title>Porphyromonadaceae bacterium OUH 308042 = ATCC BAA-2681 = DSM 28342 draft genome.</title>
        <authorList>
            <person name="Sydenham T.V."/>
            <person name="Hasman H."/>
            <person name="Justensen U.S."/>
        </authorList>
    </citation>
    <scope>NUCLEOTIDE SEQUENCE [LARGE SCALE GENOMIC DNA]</scope>
    <source>
        <strain evidence="13 16">OUH 308042</strain>
    </source>
</reference>
<reference evidence="14 15" key="2">
    <citation type="submission" date="2014-07" db="EMBL/GenBank/DDBJ databases">
        <title>Porphyromonadaceae bacterium OUH 334697 = ATCC BAA-2682 = DSM 28341 draft genome.</title>
        <authorList>
            <person name="Sydenham T.V."/>
            <person name="Hasman H."/>
            <person name="Justesen U.S."/>
        </authorList>
    </citation>
    <scope>NUCLEOTIDE SEQUENCE [LARGE SCALE GENOMIC DNA]</scope>
    <source>
        <strain evidence="14 15">OUH 334697</strain>
    </source>
</reference>
<keyword evidence="9 10" id="KW-0998">Cell outer membrane</keyword>
<dbReference type="PROSITE" id="PS52016">
    <property type="entry name" value="TONB_DEPENDENT_REC_3"/>
    <property type="match status" value="1"/>
</dbReference>
<dbReference type="InterPro" id="IPR000531">
    <property type="entry name" value="Beta-barrel_TonB"/>
</dbReference>
<evidence type="ECO:0000256" key="2">
    <source>
        <dbReference type="ARBA" id="ARBA00022448"/>
    </source>
</evidence>
<comment type="similarity">
    <text evidence="10 11">Belongs to the TonB-dependent receptor family.</text>
</comment>
<dbReference type="Proteomes" id="UP000031937">
    <property type="component" value="Unassembled WGS sequence"/>
</dbReference>
<keyword evidence="3 10" id="KW-1134">Transmembrane beta strand</keyword>
<evidence type="ECO:0000313" key="14">
    <source>
        <dbReference type="EMBL" id="KIO47428.1"/>
    </source>
</evidence>
<dbReference type="InterPro" id="IPR036942">
    <property type="entry name" value="Beta-barrel_TonB_sf"/>
</dbReference>
<evidence type="ECO:0000256" key="7">
    <source>
        <dbReference type="ARBA" id="ARBA00023077"/>
    </source>
</evidence>
<comment type="caution">
    <text evidence="13">The sequence shown here is derived from an EMBL/GenBank/DDBJ whole genome shotgun (WGS) entry which is preliminary data.</text>
</comment>
<evidence type="ECO:0000256" key="10">
    <source>
        <dbReference type="PROSITE-ProRule" id="PRU01360"/>
    </source>
</evidence>
<keyword evidence="6" id="KW-0408">Iron</keyword>